<dbReference type="Proteomes" id="UP000290560">
    <property type="component" value="Unassembled WGS sequence"/>
</dbReference>
<accession>A0A445MDK5</accession>
<organism evidence="1">
    <name type="scientific">Ensete ventricosum</name>
    <name type="common">Abyssinian banana</name>
    <name type="synonym">Musa ensete</name>
    <dbReference type="NCBI Taxonomy" id="4639"/>
    <lineage>
        <taxon>Eukaryota</taxon>
        <taxon>Viridiplantae</taxon>
        <taxon>Streptophyta</taxon>
        <taxon>Embryophyta</taxon>
        <taxon>Tracheophyta</taxon>
        <taxon>Spermatophyta</taxon>
        <taxon>Magnoliopsida</taxon>
        <taxon>Liliopsida</taxon>
        <taxon>Zingiberales</taxon>
        <taxon>Musaceae</taxon>
        <taxon>Ensete</taxon>
    </lineage>
</organism>
<proteinExistence type="predicted"/>
<gene>
    <name evidence="1" type="ORF">BHM03_00012135</name>
</gene>
<name>A0A445MDK5_ENSVE</name>
<reference evidence="1" key="1">
    <citation type="journal article" date="2018" name="Data Brief">
        <title>Genome sequence data from 17 accessions of Ensete ventricosum, a staple food crop for millions in Ethiopia.</title>
        <authorList>
            <person name="Yemataw Z."/>
            <person name="Muzemil S."/>
            <person name="Ambachew D."/>
            <person name="Tripathi L."/>
            <person name="Tesfaye K."/>
            <person name="Chala A."/>
            <person name="Farbos A."/>
            <person name="O'Neill P."/>
            <person name="Moore K."/>
            <person name="Grant M."/>
            <person name="Studholme D.J."/>
        </authorList>
    </citation>
    <scope>NUCLEOTIDE SEQUENCE [LARGE SCALE GENOMIC DNA]</scope>
    <source>
        <tissue evidence="1">Leaf</tissue>
    </source>
</reference>
<sequence>MELYFEPAMLCRPLLTSPKRGNGKGSYDLSPRCSVGPFWLHLNAAMLRPAGSRLYLRATAIARVAALVGERRCLPRALCL</sequence>
<dbReference type="EMBL" id="KV875659">
    <property type="protein sequence ID" value="RZR72303.1"/>
    <property type="molecule type" value="Genomic_DNA"/>
</dbReference>
<dbReference type="AlphaFoldDB" id="A0A445MDK5"/>
<protein>
    <submittedName>
        <fullName evidence="1">Uncharacterized protein</fullName>
    </submittedName>
</protein>
<evidence type="ECO:0000313" key="1">
    <source>
        <dbReference type="EMBL" id="RZR72303.1"/>
    </source>
</evidence>